<feature type="transmembrane region" description="Helical" evidence="1">
    <location>
        <begin position="216"/>
        <end position="249"/>
    </location>
</feature>
<reference evidence="2 3" key="1">
    <citation type="submission" date="2021-05" db="EMBL/GenBank/DDBJ databases">
        <title>Phylogenetic classification of ten novel species belonging to the genus Bifidobacterium comprising B. colchicus sp. nov., B. abeli sp. nov., B. bicoloris sp. nov., B. guerezis sp. nov., B. rosaliae sp. nov., B. santillanensis sp. nov., B. argentati sp. nov., B. amazzoni sp. nov., B. pluviali sp. nov., and B. pinnaculum sp. nov.</title>
        <authorList>
            <person name="Lugli G.A."/>
            <person name="Ruiz Garcia L."/>
            <person name="Margolles A."/>
            <person name="Ventura M."/>
        </authorList>
    </citation>
    <scope>NUCLEOTIDE SEQUENCE [LARGE SCALE GENOMIC DNA]</scope>
    <source>
        <strain evidence="2 3">82T10</strain>
    </source>
</reference>
<keyword evidence="1" id="KW-0812">Transmembrane</keyword>
<gene>
    <name evidence="2" type="ORF">KIH79_10950</name>
</gene>
<dbReference type="RefSeq" id="WP_219059401.1">
    <property type="nucleotide sequence ID" value="NZ_JAHBBH010000042.1"/>
</dbReference>
<evidence type="ECO:0000313" key="3">
    <source>
        <dbReference type="Proteomes" id="UP000700815"/>
    </source>
</evidence>
<keyword evidence="3" id="KW-1185">Reference proteome</keyword>
<feature type="transmembrane region" description="Helical" evidence="1">
    <location>
        <begin position="92"/>
        <end position="113"/>
    </location>
</feature>
<feature type="transmembrane region" description="Helical" evidence="1">
    <location>
        <begin position="191"/>
        <end position="209"/>
    </location>
</feature>
<protein>
    <recommendedName>
        <fullName evidence="4">Wzy</fullName>
    </recommendedName>
</protein>
<feature type="transmembrane region" description="Helical" evidence="1">
    <location>
        <begin position="12"/>
        <end position="30"/>
    </location>
</feature>
<keyword evidence="1" id="KW-0472">Membrane</keyword>
<proteinExistence type="predicted"/>
<keyword evidence="1" id="KW-1133">Transmembrane helix</keyword>
<comment type="caution">
    <text evidence="2">The sequence shown here is derived from an EMBL/GenBank/DDBJ whole genome shotgun (WGS) entry which is preliminary data.</text>
</comment>
<dbReference type="Proteomes" id="UP000700815">
    <property type="component" value="Unassembled WGS sequence"/>
</dbReference>
<feature type="transmembrane region" description="Helical" evidence="1">
    <location>
        <begin position="373"/>
        <end position="401"/>
    </location>
</feature>
<feature type="transmembrane region" description="Helical" evidence="1">
    <location>
        <begin position="255"/>
        <end position="276"/>
    </location>
</feature>
<feature type="transmembrane region" description="Helical" evidence="1">
    <location>
        <begin position="65"/>
        <end position="86"/>
    </location>
</feature>
<evidence type="ECO:0000256" key="1">
    <source>
        <dbReference type="SAM" id="Phobius"/>
    </source>
</evidence>
<feature type="transmembrane region" description="Helical" evidence="1">
    <location>
        <begin position="36"/>
        <end position="53"/>
    </location>
</feature>
<sequence length="410" mass="47254">MNLKKQSNVSVVLDYILVISLLLASNSIYALKNDDLWLYCLILLVVSLIHLIWNTICIGKKILQYLCIGLFIFFPSFLVQLLLEAIHHDGSFYSYTWIQYVLILPILVVDLLLSGLSIIEKFVNTVFVISVISLFFWVLSSFFKLSPTSSFQIEWSTGGNVDSYYGLYFNSQPIYFGSQKIWRNSSIFSEPLILCAIVAMALYFMLFIIKRYNYIYLFVFVLTVFSSTSTSGILYLILIAFPFMLNYFINHKSKLIRTIFLVVVPIIILAFLLVMYNVASAKIASTVSGQTHRNDILYGINAWLDSPFAGYGLKSDDFIWNNYLSLFREGVGYTSGFIFFAIHGGILLSMLVLFPSFLVLLFNNKWEYKYFAFFVLFIFFFAVVQNLSCFVLCIALCYVFSNYEHNTERN</sequence>
<evidence type="ECO:0000313" key="2">
    <source>
        <dbReference type="EMBL" id="MBW3093428.1"/>
    </source>
</evidence>
<feature type="transmembrane region" description="Helical" evidence="1">
    <location>
        <begin position="125"/>
        <end position="143"/>
    </location>
</feature>
<evidence type="ECO:0008006" key="4">
    <source>
        <dbReference type="Google" id="ProtNLM"/>
    </source>
</evidence>
<name>A0ABS6WH99_9BIFI</name>
<organism evidence="2 3">
    <name type="scientific">Bifidobacterium miconis</name>
    <dbReference type="NCBI Taxonomy" id="2834435"/>
    <lineage>
        <taxon>Bacteria</taxon>
        <taxon>Bacillati</taxon>
        <taxon>Actinomycetota</taxon>
        <taxon>Actinomycetes</taxon>
        <taxon>Bifidobacteriales</taxon>
        <taxon>Bifidobacteriaceae</taxon>
        <taxon>Bifidobacterium</taxon>
    </lineage>
</organism>
<dbReference type="EMBL" id="JAHBBH010000042">
    <property type="protein sequence ID" value="MBW3093428.1"/>
    <property type="molecule type" value="Genomic_DNA"/>
</dbReference>
<feature type="transmembrane region" description="Helical" evidence="1">
    <location>
        <begin position="333"/>
        <end position="361"/>
    </location>
</feature>
<accession>A0ABS6WH99</accession>